<sequence length="751" mass="85132">MYDFVKKAEPSVSGRFTVAPIVRSNSFTAQDIDRQRQCIQHTELFQTHTPNQQFSISGRRMSKSLPELSELHFLPKFAVSSPTRHSFSEFDDFDDDIDSYVVQDVPTRKTWSSKADFIFTTLGFSFGLNNLWRFPYFCYLNDGGSFFAAYIILMFVLGFPTLCMEYAIGQLTQRGHSVFGILCPLLKGIVISAAFATSILMLVYSTINSWSLFYFFKSLFSIPPWSTCTNIWNSDYCILNNGTRPNLLHLTINKFSNPKSRTNQTLNYFASKSSSLESQLTNITYSPIDSSYYASQEFFDHKLLSLSLDVRFLGVVRWELVIFISVVWLSVFFALRKNIHFAAHPTYTLAIIPFMLISILFLRTLMLSGAKEGLLYLLKPTSDGLLKSEVWLYAASCCLHSLGSILGTSVASAKCNKEKNNFLRDALFVCILNILIPLAFSSIVFGTLGSLSKKRNLSISNVIPKGFIEPGLAFVAYSEHLITMPFFTFWSALFFLLMFCVGVDYQIAIVANFLTAAEELMTEKRIKEKFFSNQFFVLVVNLRREKTFKGVKLFFIDDNFQKGIIMVIATEKFITVWLTLALALLEIILIGWFYGSKNLCQMIRLKTSKAIGCYFPSCWNILIPIILILIIGSNIYFDSALAFREYKNLTFLQIIGPSLLTIALVATAVIAFKEIHKTPKTSLILRIMNTCKPKGEMTTQLKMEVIYANDVLPSNEANHKYDFAIIDGDKEGKHITLTASLIEGLNRETTI</sequence>
<keyword evidence="8" id="KW-0479">Metal-binding</keyword>
<evidence type="ECO:0000256" key="3">
    <source>
        <dbReference type="ARBA" id="ARBA00022448"/>
    </source>
</evidence>
<evidence type="ECO:0000256" key="5">
    <source>
        <dbReference type="ARBA" id="ARBA00022847"/>
    </source>
</evidence>
<feature type="binding site" evidence="8">
    <location>
        <position position="130"/>
    </location>
    <ligand>
        <name>Na(+)</name>
        <dbReference type="ChEBI" id="CHEBI:29101"/>
        <label>1</label>
    </ligand>
</feature>
<gene>
    <name evidence="11" type="ORF">B4U79_06158</name>
    <name evidence="12" type="ORF">B4U79_10973</name>
</gene>
<evidence type="ECO:0000256" key="7">
    <source>
        <dbReference type="ARBA" id="ARBA00023136"/>
    </source>
</evidence>
<dbReference type="PROSITE" id="PS50267">
    <property type="entry name" value="NA_NEUROTRAN_SYMP_3"/>
    <property type="match status" value="1"/>
</dbReference>
<evidence type="ECO:0000313" key="11">
    <source>
        <dbReference type="EMBL" id="RWS08757.1"/>
    </source>
</evidence>
<accession>A0A3S3PAR6</accession>
<dbReference type="EMBL" id="NCKU01002800">
    <property type="protein sequence ID" value="RWS08757.1"/>
    <property type="molecule type" value="Genomic_DNA"/>
</dbReference>
<feature type="transmembrane region" description="Helical" evidence="10">
    <location>
        <begin position="347"/>
        <end position="370"/>
    </location>
</feature>
<feature type="transmembrane region" description="Helical" evidence="10">
    <location>
        <begin position="189"/>
        <end position="216"/>
    </location>
</feature>
<comment type="subcellular location">
    <subcellularLocation>
        <location evidence="1">Membrane</location>
        <topology evidence="1">Multi-pass membrane protein</topology>
    </subcellularLocation>
</comment>
<dbReference type="InterPro" id="IPR037272">
    <property type="entry name" value="SNS_sf"/>
</dbReference>
<dbReference type="SUPFAM" id="SSF161070">
    <property type="entry name" value="SNF-like"/>
    <property type="match status" value="1"/>
</dbReference>
<feature type="transmembrane region" description="Helical" evidence="10">
    <location>
        <begin position="649"/>
        <end position="672"/>
    </location>
</feature>
<evidence type="ECO:0000256" key="2">
    <source>
        <dbReference type="ARBA" id="ARBA00006459"/>
    </source>
</evidence>
<evidence type="ECO:0000256" key="10">
    <source>
        <dbReference type="SAM" id="Phobius"/>
    </source>
</evidence>
<organism evidence="11 13">
    <name type="scientific">Dinothrombium tinctorium</name>
    <dbReference type="NCBI Taxonomy" id="1965070"/>
    <lineage>
        <taxon>Eukaryota</taxon>
        <taxon>Metazoa</taxon>
        <taxon>Ecdysozoa</taxon>
        <taxon>Arthropoda</taxon>
        <taxon>Chelicerata</taxon>
        <taxon>Arachnida</taxon>
        <taxon>Acari</taxon>
        <taxon>Acariformes</taxon>
        <taxon>Trombidiformes</taxon>
        <taxon>Prostigmata</taxon>
        <taxon>Anystina</taxon>
        <taxon>Parasitengona</taxon>
        <taxon>Trombidioidea</taxon>
        <taxon>Trombidiidae</taxon>
        <taxon>Dinothrombium</taxon>
    </lineage>
</organism>
<name>A0A3S3PAR6_9ACAR</name>
<reference evidence="11" key="2">
    <citation type="submission" date="2018-11" db="EMBL/GenBank/DDBJ databases">
        <title>Trombidioid mite genomics.</title>
        <authorList>
            <person name="Dong X."/>
        </authorList>
    </citation>
    <scope>NUCLEOTIDE SEQUENCE</scope>
    <source>
        <strain evidence="11">UoL-WK</strain>
    </source>
</reference>
<feature type="binding site" evidence="8">
    <location>
        <position position="433"/>
    </location>
    <ligand>
        <name>Na(+)</name>
        <dbReference type="ChEBI" id="CHEBI:29101"/>
        <label>1</label>
    </ligand>
</feature>
<protein>
    <submittedName>
        <fullName evidence="11">Sodium-and chloride-dependent GABA transporter ine-like protein</fullName>
    </submittedName>
</protein>
<dbReference type="PANTHER" id="PTHR11616">
    <property type="entry name" value="SODIUM/CHLORIDE DEPENDENT TRANSPORTER"/>
    <property type="match status" value="1"/>
</dbReference>
<dbReference type="AlphaFoldDB" id="A0A3S3PAR6"/>
<evidence type="ECO:0000256" key="6">
    <source>
        <dbReference type="ARBA" id="ARBA00022989"/>
    </source>
</evidence>
<dbReference type="GO" id="GO:0089718">
    <property type="term" value="P:amino acid import across plasma membrane"/>
    <property type="evidence" value="ECO:0007669"/>
    <property type="project" value="TreeGrafter"/>
</dbReference>
<dbReference type="GO" id="GO:0046872">
    <property type="term" value="F:metal ion binding"/>
    <property type="evidence" value="ECO:0007669"/>
    <property type="project" value="UniProtKB-KW"/>
</dbReference>
<keyword evidence="9" id="KW-1015">Disulfide bond</keyword>
<keyword evidence="3" id="KW-0813">Transport</keyword>
<dbReference type="EMBL" id="NCKU01002798">
    <property type="protein sequence ID" value="RWS08767.1"/>
    <property type="molecule type" value="Genomic_DNA"/>
</dbReference>
<feature type="transmembrane region" description="Helical" evidence="10">
    <location>
        <begin position="117"/>
        <end position="135"/>
    </location>
</feature>
<feature type="binding site" evidence="8">
    <location>
        <position position="123"/>
    </location>
    <ligand>
        <name>Na(+)</name>
        <dbReference type="ChEBI" id="CHEBI:29101"/>
        <label>1</label>
    </ligand>
</feature>
<keyword evidence="7 10" id="KW-0472">Membrane</keyword>
<evidence type="ECO:0000256" key="9">
    <source>
        <dbReference type="PIRSR" id="PIRSR600175-2"/>
    </source>
</evidence>
<feature type="transmembrane region" description="Helical" evidence="10">
    <location>
        <begin position="315"/>
        <end position="335"/>
    </location>
</feature>
<keyword evidence="6 10" id="KW-1133">Transmembrane helix</keyword>
<feature type="binding site" evidence="8">
    <location>
        <position position="401"/>
    </location>
    <ligand>
        <name>Na(+)</name>
        <dbReference type="ChEBI" id="CHEBI:29101"/>
        <label>1</label>
    </ligand>
</feature>
<dbReference type="Proteomes" id="UP000285301">
    <property type="component" value="Unassembled WGS sequence"/>
</dbReference>
<evidence type="ECO:0000313" key="12">
    <source>
        <dbReference type="EMBL" id="RWS08767.1"/>
    </source>
</evidence>
<feature type="transmembrane region" description="Helical" evidence="10">
    <location>
        <begin position="574"/>
        <end position="594"/>
    </location>
</feature>
<keyword evidence="8" id="KW-0915">Sodium</keyword>
<evidence type="ECO:0000313" key="13">
    <source>
        <dbReference type="Proteomes" id="UP000285301"/>
    </source>
</evidence>
<evidence type="ECO:0000256" key="8">
    <source>
        <dbReference type="PIRSR" id="PIRSR600175-1"/>
    </source>
</evidence>
<evidence type="ECO:0000256" key="4">
    <source>
        <dbReference type="ARBA" id="ARBA00022692"/>
    </source>
</evidence>
<feature type="transmembrane region" description="Helical" evidence="10">
    <location>
        <begin position="147"/>
        <end position="168"/>
    </location>
</feature>
<feature type="transmembrane region" description="Helical" evidence="10">
    <location>
        <begin position="614"/>
        <end position="637"/>
    </location>
</feature>
<dbReference type="InterPro" id="IPR000175">
    <property type="entry name" value="Na/ntran_symport"/>
</dbReference>
<keyword evidence="4 10" id="KW-0812">Transmembrane</keyword>
<feature type="transmembrane region" description="Helical" evidence="10">
    <location>
        <begin position="487"/>
        <end position="515"/>
    </location>
</feature>
<feature type="transmembrane region" description="Helical" evidence="10">
    <location>
        <begin position="425"/>
        <end position="448"/>
    </location>
</feature>
<feature type="disulfide bond" evidence="9">
    <location>
        <begin position="228"/>
        <end position="237"/>
    </location>
</feature>
<reference evidence="11 13" key="1">
    <citation type="journal article" date="2018" name="Gigascience">
        <title>Genomes of trombidid mites reveal novel predicted allergens and laterally-transferred genes associated with secondary metabolism.</title>
        <authorList>
            <person name="Dong X."/>
            <person name="Chaisiri K."/>
            <person name="Xia D."/>
            <person name="Armstrong S.D."/>
            <person name="Fang Y."/>
            <person name="Donnelly M.J."/>
            <person name="Kadowaki T."/>
            <person name="McGarry J.W."/>
            <person name="Darby A.C."/>
            <person name="Makepeace B.L."/>
        </authorList>
    </citation>
    <scope>NUCLEOTIDE SEQUENCE [LARGE SCALE GENOMIC DNA]</scope>
    <source>
        <strain evidence="11">UoL-WK</strain>
    </source>
</reference>
<dbReference type="PANTHER" id="PTHR11616:SF241">
    <property type="entry name" value="SODIUM- AND CHLORIDE-DEPENDENT GLYCINE TRANSPORTER 2"/>
    <property type="match status" value="1"/>
</dbReference>
<feature type="binding site" evidence="8">
    <location>
        <position position="504"/>
    </location>
    <ligand>
        <name>Na(+)</name>
        <dbReference type="ChEBI" id="CHEBI:29101"/>
        <label>1</label>
    </ligand>
</feature>
<comment type="caution">
    <text evidence="11">The sequence shown here is derived from an EMBL/GenBank/DDBJ whole genome shotgun (WGS) entry which is preliminary data.</text>
</comment>
<dbReference type="GO" id="GO:0005886">
    <property type="term" value="C:plasma membrane"/>
    <property type="evidence" value="ECO:0007669"/>
    <property type="project" value="TreeGrafter"/>
</dbReference>
<dbReference type="PRINTS" id="PR00176">
    <property type="entry name" value="NANEUSMPORT"/>
</dbReference>
<keyword evidence="13" id="KW-1185">Reference proteome</keyword>
<feature type="transmembrane region" description="Helical" evidence="10">
    <location>
        <begin position="390"/>
        <end position="413"/>
    </location>
</feature>
<proteinExistence type="inferred from homology"/>
<comment type="similarity">
    <text evidence="2">Belongs to the sodium:neurotransmitter symporter (SNF) (TC 2.A.22) family.</text>
</comment>
<dbReference type="OrthoDB" id="6581954at2759"/>
<dbReference type="GO" id="GO:0005283">
    <property type="term" value="F:amino acid:sodium symporter activity"/>
    <property type="evidence" value="ECO:0007669"/>
    <property type="project" value="TreeGrafter"/>
</dbReference>
<keyword evidence="5" id="KW-0769">Symport</keyword>
<evidence type="ECO:0000256" key="1">
    <source>
        <dbReference type="ARBA" id="ARBA00004141"/>
    </source>
</evidence>
<dbReference type="Pfam" id="PF00209">
    <property type="entry name" value="SNF"/>
    <property type="match status" value="1"/>
</dbReference>